<dbReference type="PANTHER" id="PTHR13261">
    <property type="entry name" value="BRCA2 AND CDKN1A INTERACTING PROTEIN"/>
    <property type="match status" value="1"/>
</dbReference>
<dbReference type="Pfam" id="PF13862">
    <property type="entry name" value="BCCIP"/>
    <property type="match status" value="1"/>
</dbReference>
<comment type="function">
    <text evidence="1 3">Involved in nuclear export, actin cytoskeleton organization and vesicular transport.</text>
</comment>
<evidence type="ECO:0000256" key="3">
    <source>
        <dbReference type="PIRNR" id="PIRNR028983"/>
    </source>
</evidence>
<feature type="compositionally biased region" description="Acidic residues" evidence="4">
    <location>
        <begin position="26"/>
        <end position="35"/>
    </location>
</feature>
<dbReference type="Proteomes" id="UP001447188">
    <property type="component" value="Unassembled WGS sequence"/>
</dbReference>
<sequence length="299" mass="33821">MAKRKNLEDTEGAEDAEDVKMKATDSDSDSDSEDMDTVNVDFEMFDPQPAHDFHGLKTLLRQLFDVDSTLFDISALTELILSQPLLGTTVKVDGNESDPYAFLTVLNMQEHADKPVIKELANYILSRSKPTHPLHAKLEKLLSPTAEGHTGLILTERLINVPTEIVPPMYKMLLEEITWAIEDNEPYKFTNFIILSKTYTEIPSKLDDLEARPMKKGKKAGRAGKASKEIFYFHPEDEIVQRKAEAWASFRYVKEQDERVADSKRAFQSFGIMPQGHMILVAKEELPGVVGDLEGMFQE</sequence>
<accession>A0ABR3GV33</accession>
<evidence type="ECO:0000313" key="6">
    <source>
        <dbReference type="Proteomes" id="UP001447188"/>
    </source>
</evidence>
<keyword evidence="6" id="KW-1185">Reference proteome</keyword>
<keyword evidence="3" id="KW-0653">Protein transport</keyword>
<name>A0ABR3GV33_9PEZI</name>
<gene>
    <name evidence="5" type="primary">BCP1</name>
    <name evidence="5" type="ORF">Q9L58_001265</name>
</gene>
<keyword evidence="3" id="KW-0539">Nucleus</keyword>
<dbReference type="EMBL" id="JBBBZM010000009">
    <property type="protein sequence ID" value="KAL0639698.1"/>
    <property type="molecule type" value="Genomic_DNA"/>
</dbReference>
<evidence type="ECO:0000256" key="2">
    <source>
        <dbReference type="ARBA" id="ARBA00006781"/>
    </source>
</evidence>
<reference evidence="5 6" key="1">
    <citation type="submission" date="2024-02" db="EMBL/GenBank/DDBJ databases">
        <title>Discinaceae phylogenomics.</title>
        <authorList>
            <person name="Dirks A.C."/>
            <person name="James T.Y."/>
        </authorList>
    </citation>
    <scope>NUCLEOTIDE SEQUENCE [LARGE SCALE GENOMIC DNA]</scope>
    <source>
        <strain evidence="5 6">ACD0624</strain>
    </source>
</reference>
<feature type="region of interest" description="Disordered" evidence="4">
    <location>
        <begin position="1"/>
        <end position="35"/>
    </location>
</feature>
<dbReference type="PANTHER" id="PTHR13261:SF0">
    <property type="entry name" value="BRCA2 AND CDKN1A-INTERACTING PROTEIN"/>
    <property type="match status" value="1"/>
</dbReference>
<evidence type="ECO:0000256" key="4">
    <source>
        <dbReference type="SAM" id="MobiDB-lite"/>
    </source>
</evidence>
<proteinExistence type="inferred from homology"/>
<organism evidence="5 6">
    <name type="scientific">Discina gigas</name>
    <dbReference type="NCBI Taxonomy" id="1032678"/>
    <lineage>
        <taxon>Eukaryota</taxon>
        <taxon>Fungi</taxon>
        <taxon>Dikarya</taxon>
        <taxon>Ascomycota</taxon>
        <taxon>Pezizomycotina</taxon>
        <taxon>Pezizomycetes</taxon>
        <taxon>Pezizales</taxon>
        <taxon>Discinaceae</taxon>
        <taxon>Discina</taxon>
    </lineage>
</organism>
<evidence type="ECO:0000313" key="5">
    <source>
        <dbReference type="EMBL" id="KAL0639698.1"/>
    </source>
</evidence>
<evidence type="ECO:0000256" key="1">
    <source>
        <dbReference type="ARBA" id="ARBA00002688"/>
    </source>
</evidence>
<comment type="similarity">
    <text evidence="2 3">Belongs to the BCP1 family.</text>
</comment>
<protein>
    <recommendedName>
        <fullName evidence="3">Protein BCP1</fullName>
    </recommendedName>
</protein>
<dbReference type="InterPro" id="IPR025602">
    <property type="entry name" value="BCP1_family"/>
</dbReference>
<keyword evidence="3" id="KW-0813">Transport</keyword>
<dbReference type="PIRSF" id="PIRSF028983">
    <property type="entry name" value="BCP1"/>
    <property type="match status" value="1"/>
</dbReference>
<comment type="subcellular location">
    <subcellularLocation>
        <location evidence="3">Nucleus</location>
    </subcellularLocation>
</comment>
<comment type="caution">
    <text evidence="5">The sequence shown here is derived from an EMBL/GenBank/DDBJ whole genome shotgun (WGS) entry which is preliminary data.</text>
</comment>